<evidence type="ECO:0000313" key="3">
    <source>
        <dbReference type="Proteomes" id="UP001607302"/>
    </source>
</evidence>
<organism evidence="2 3">
    <name type="scientific">Vespula squamosa</name>
    <name type="common">Southern yellow jacket</name>
    <name type="synonym">Wasp</name>
    <dbReference type="NCBI Taxonomy" id="30214"/>
    <lineage>
        <taxon>Eukaryota</taxon>
        <taxon>Metazoa</taxon>
        <taxon>Ecdysozoa</taxon>
        <taxon>Arthropoda</taxon>
        <taxon>Hexapoda</taxon>
        <taxon>Insecta</taxon>
        <taxon>Pterygota</taxon>
        <taxon>Neoptera</taxon>
        <taxon>Endopterygota</taxon>
        <taxon>Hymenoptera</taxon>
        <taxon>Apocrita</taxon>
        <taxon>Aculeata</taxon>
        <taxon>Vespoidea</taxon>
        <taxon>Vespidae</taxon>
        <taxon>Vespinae</taxon>
        <taxon>Vespula</taxon>
    </lineage>
</organism>
<dbReference type="Proteomes" id="UP001607302">
    <property type="component" value="Unassembled WGS sequence"/>
</dbReference>
<reference evidence="2 3" key="1">
    <citation type="journal article" date="2024" name="Ann. Entomol. Soc. Am.">
        <title>Genomic analyses of the southern and eastern yellowjacket wasps (Hymenoptera: Vespidae) reveal evolutionary signatures of social life.</title>
        <authorList>
            <person name="Catto M.A."/>
            <person name="Caine P.B."/>
            <person name="Orr S.E."/>
            <person name="Hunt B.G."/>
            <person name="Goodisman M.A.D."/>
        </authorList>
    </citation>
    <scope>NUCLEOTIDE SEQUENCE [LARGE SCALE GENOMIC DNA]</scope>
    <source>
        <strain evidence="2">233</strain>
        <tissue evidence="2">Head and thorax</tissue>
    </source>
</reference>
<keyword evidence="1" id="KW-0472">Membrane</keyword>
<dbReference type="EMBL" id="JAUDFV010000138">
    <property type="protein sequence ID" value="KAL2725064.1"/>
    <property type="molecule type" value="Genomic_DNA"/>
</dbReference>
<keyword evidence="3" id="KW-1185">Reference proteome</keyword>
<feature type="transmembrane region" description="Helical" evidence="1">
    <location>
        <begin position="108"/>
        <end position="127"/>
    </location>
</feature>
<accession>A0ABD2AWR9</accession>
<gene>
    <name evidence="2" type="ORF">V1478_007737</name>
</gene>
<keyword evidence="1" id="KW-0812">Transmembrane</keyword>
<proteinExistence type="predicted"/>
<evidence type="ECO:0000313" key="2">
    <source>
        <dbReference type="EMBL" id="KAL2725064.1"/>
    </source>
</evidence>
<sequence>MLLKSSFSFLLVKVSYLRSQMWMSILSGLETFVSAYATDKVVSESVNDEENSQTADFDGSLPSTQQLLEMLDSITGMSDEEKDNLRADLMKNIQDRASDVQQIPTRDLINQTFILLSLLAVVALIFGKYRERRAKKSTHYRSLDFEYPRRLEPTRLSSHFSMITQTFDLNR</sequence>
<evidence type="ECO:0000256" key="1">
    <source>
        <dbReference type="SAM" id="Phobius"/>
    </source>
</evidence>
<keyword evidence="1" id="KW-1133">Transmembrane helix</keyword>
<dbReference type="AlphaFoldDB" id="A0ABD2AWR9"/>
<comment type="caution">
    <text evidence="2">The sequence shown here is derived from an EMBL/GenBank/DDBJ whole genome shotgun (WGS) entry which is preliminary data.</text>
</comment>
<name>A0ABD2AWR9_VESSQ</name>
<protein>
    <submittedName>
        <fullName evidence="2">Uncharacterized protein</fullName>
    </submittedName>
</protein>